<evidence type="ECO:0000313" key="5">
    <source>
        <dbReference type="Proteomes" id="UP000031366"/>
    </source>
</evidence>
<dbReference type="EMBL" id="AYSO01000020">
    <property type="protein sequence ID" value="KIE45179.1"/>
    <property type="molecule type" value="Genomic_DNA"/>
</dbReference>
<dbReference type="PROSITE" id="PS51186">
    <property type="entry name" value="GNAT"/>
    <property type="match status" value="1"/>
</dbReference>
<dbReference type="OrthoDB" id="88131at2"/>
<dbReference type="STRING" id="29341.RSJ17_04535"/>
<dbReference type="GO" id="GO:0016747">
    <property type="term" value="F:acyltransferase activity, transferring groups other than amino-acyl groups"/>
    <property type="evidence" value="ECO:0007669"/>
    <property type="project" value="InterPro"/>
</dbReference>
<dbReference type="AlphaFoldDB" id="A0A0C1TWV8"/>
<dbReference type="InterPro" id="IPR016181">
    <property type="entry name" value="Acyl_CoA_acyltransferase"/>
</dbReference>
<evidence type="ECO:0000256" key="1">
    <source>
        <dbReference type="ARBA" id="ARBA00022679"/>
    </source>
</evidence>
<reference evidence="4 5" key="1">
    <citation type="journal article" date="2015" name="Infect. Genet. Evol.">
        <title>Genomic sequences of six botulinum neurotoxin-producing strains representing three clostridial species illustrate the mobility and diversity of botulinum neurotoxin genes.</title>
        <authorList>
            <person name="Smith T.J."/>
            <person name="Hill K.K."/>
            <person name="Xie G."/>
            <person name="Foley B.T."/>
            <person name="Williamson C.H."/>
            <person name="Foster J.T."/>
            <person name="Johnson S.L."/>
            <person name="Chertkov O."/>
            <person name="Teshima H."/>
            <person name="Gibbons H.S."/>
            <person name="Johnsky L.A."/>
            <person name="Karavis M.A."/>
            <person name="Smith L.A."/>
        </authorList>
    </citation>
    <scope>NUCLEOTIDE SEQUENCE [LARGE SCALE GENOMIC DNA]</scope>
    <source>
        <strain evidence="4 5">CDC 2741</strain>
    </source>
</reference>
<dbReference type="Gene3D" id="3.40.630.30">
    <property type="match status" value="1"/>
</dbReference>
<dbReference type="PANTHER" id="PTHR43800">
    <property type="entry name" value="PEPTIDYL-LYSINE N-ACETYLTRANSFERASE YJAB"/>
    <property type="match status" value="1"/>
</dbReference>
<dbReference type="SUPFAM" id="SSF55729">
    <property type="entry name" value="Acyl-CoA N-acyltransferases (Nat)"/>
    <property type="match status" value="1"/>
</dbReference>
<dbReference type="NCBIfam" id="NF007853">
    <property type="entry name" value="PRK10562.1"/>
    <property type="match status" value="1"/>
</dbReference>
<keyword evidence="2" id="KW-0012">Acyltransferase</keyword>
<dbReference type="InterPro" id="IPR000182">
    <property type="entry name" value="GNAT_dom"/>
</dbReference>
<dbReference type="Proteomes" id="UP000031366">
    <property type="component" value="Unassembled WGS sequence"/>
</dbReference>
<dbReference type="Pfam" id="PF13508">
    <property type="entry name" value="Acetyltransf_7"/>
    <property type="match status" value="1"/>
</dbReference>
<name>A0A0C1TWV8_9CLOT</name>
<comment type="caution">
    <text evidence="4">The sequence shown here is derived from an EMBL/GenBank/DDBJ whole genome shotgun (WGS) entry which is preliminary data.</text>
</comment>
<accession>A0A0C1TWV8</accession>
<evidence type="ECO:0000259" key="3">
    <source>
        <dbReference type="PROSITE" id="PS51186"/>
    </source>
</evidence>
<organism evidence="4 5">
    <name type="scientific">Clostridium argentinense CDC 2741</name>
    <dbReference type="NCBI Taxonomy" id="1418104"/>
    <lineage>
        <taxon>Bacteria</taxon>
        <taxon>Bacillati</taxon>
        <taxon>Bacillota</taxon>
        <taxon>Clostridia</taxon>
        <taxon>Eubacteriales</taxon>
        <taxon>Clostridiaceae</taxon>
        <taxon>Clostridium</taxon>
    </lineage>
</organism>
<dbReference type="PANTHER" id="PTHR43800:SF1">
    <property type="entry name" value="PEPTIDYL-LYSINE N-ACETYLTRANSFERASE YJAB"/>
    <property type="match status" value="1"/>
</dbReference>
<protein>
    <submittedName>
        <fullName evidence="4">Acetyltransferase family protein</fullName>
    </submittedName>
</protein>
<sequence>MNIRKYNENEINYIVELWCEVSKKSHDFINAKYWEEKKEDMATKYIPMSETYVIEDDDKILGFVSMIDNYLAALFIDNNYHNKGYGNKLLNFVKERKDEIELKVYEKNKKAYEFYLRNGFILKDELIDNDTGEKDYLMIWKSN</sequence>
<gene>
    <name evidence="4" type="ORF">U732_346</name>
</gene>
<feature type="domain" description="N-acetyltransferase" evidence="3">
    <location>
        <begin position="1"/>
        <end position="143"/>
    </location>
</feature>
<dbReference type="RefSeq" id="WP_039636142.1">
    <property type="nucleotide sequence ID" value="NZ_AYSO01000020.1"/>
</dbReference>
<dbReference type="CDD" id="cd04301">
    <property type="entry name" value="NAT_SF"/>
    <property type="match status" value="1"/>
</dbReference>
<keyword evidence="1 4" id="KW-0808">Transferase</keyword>
<keyword evidence="5" id="KW-1185">Reference proteome</keyword>
<evidence type="ECO:0000313" key="4">
    <source>
        <dbReference type="EMBL" id="KIE45179.1"/>
    </source>
</evidence>
<evidence type="ECO:0000256" key="2">
    <source>
        <dbReference type="ARBA" id="ARBA00023315"/>
    </source>
</evidence>
<proteinExistence type="predicted"/>